<evidence type="ECO:0000313" key="3">
    <source>
        <dbReference type="EMBL" id="CEM46124.1"/>
    </source>
</evidence>
<feature type="region of interest" description="Disordered" evidence="1">
    <location>
        <begin position="92"/>
        <end position="138"/>
    </location>
</feature>
<gene>
    <name evidence="3" type="ORF">Cvel_7781</name>
</gene>
<evidence type="ECO:0000256" key="1">
    <source>
        <dbReference type="SAM" id="MobiDB-lite"/>
    </source>
</evidence>
<protein>
    <submittedName>
        <fullName evidence="3">Uncharacterized protein</fullName>
    </submittedName>
</protein>
<name>A0A0G4HPB4_9ALVE</name>
<accession>A0A0G4HPB4</accession>
<dbReference type="EMBL" id="CDMZ01003372">
    <property type="protein sequence ID" value="CEM46124.1"/>
    <property type="molecule type" value="Genomic_DNA"/>
</dbReference>
<proteinExistence type="predicted"/>
<dbReference type="PhylomeDB" id="A0A0G4HPB4"/>
<evidence type="ECO:0000256" key="2">
    <source>
        <dbReference type="SAM" id="SignalP"/>
    </source>
</evidence>
<sequence length="365" mass="40709">MKIYLFYLLARFCLFGCVESSEIVVVRVDPIELMHEESHGYSGSAWSEFNRCKKGLEGMRKTTGGETEKKNCPFDAGKEVLEALVGAVSRKKEKTPLPLSSSPESREKAKRAAAAVSSAAQPGEKQKTANQEAESEGTVGTVSLLRASAPPCTPAASSSTTPLYMVMIFTGLNPNWDDQQQADMGDAVRFDKLEQIGKVKRVTTVFIPGKTNGQVWYATFKAKADAGNLNVNEKKLLLVGHFEDPDLILWWNENSASATTSDKVNTLFLKAYGSTGVTQAHAVYGIADVRLNLGDDHNKFVERFVDVYIQANPNRRRNNRISSFINVLYPELREELEIEQIYTDWDQLKRRVGYFHAKQQKKARA</sequence>
<dbReference type="VEuPathDB" id="CryptoDB:Cvel_7781"/>
<feature type="chain" id="PRO_5005191818" evidence="2">
    <location>
        <begin position="21"/>
        <end position="365"/>
    </location>
</feature>
<dbReference type="AlphaFoldDB" id="A0A0G4HPB4"/>
<reference evidence="3" key="1">
    <citation type="submission" date="2014-11" db="EMBL/GenBank/DDBJ databases">
        <authorList>
            <person name="Otto D Thomas"/>
            <person name="Naeem Raeece"/>
        </authorList>
    </citation>
    <scope>NUCLEOTIDE SEQUENCE</scope>
</reference>
<organism evidence="3">
    <name type="scientific">Chromera velia CCMP2878</name>
    <dbReference type="NCBI Taxonomy" id="1169474"/>
    <lineage>
        <taxon>Eukaryota</taxon>
        <taxon>Sar</taxon>
        <taxon>Alveolata</taxon>
        <taxon>Colpodellida</taxon>
        <taxon>Chromeraceae</taxon>
        <taxon>Chromera</taxon>
    </lineage>
</organism>
<keyword evidence="2" id="KW-0732">Signal</keyword>
<feature type="signal peptide" evidence="2">
    <location>
        <begin position="1"/>
        <end position="20"/>
    </location>
</feature>